<keyword evidence="2 4" id="KW-0863">Zinc-finger</keyword>
<feature type="domain" description="RING-type" evidence="6">
    <location>
        <begin position="186"/>
        <end position="224"/>
    </location>
</feature>
<dbReference type="Pfam" id="PF13639">
    <property type="entry name" value="zf-RING_2"/>
    <property type="match status" value="1"/>
</dbReference>
<evidence type="ECO:0000313" key="8">
    <source>
        <dbReference type="EMBL" id="SJK96856.1"/>
    </source>
</evidence>
<dbReference type="InterPro" id="IPR017907">
    <property type="entry name" value="Znf_RING_CS"/>
</dbReference>
<dbReference type="GO" id="GO:0140082">
    <property type="term" value="F:SUMO-ubiquitin ligase activity"/>
    <property type="evidence" value="ECO:0007669"/>
    <property type="project" value="TreeGrafter"/>
</dbReference>
<dbReference type="SMART" id="SM00355">
    <property type="entry name" value="ZnF_C2H2"/>
    <property type="match status" value="3"/>
</dbReference>
<keyword evidence="3" id="KW-0862">Zinc</keyword>
<dbReference type="GO" id="GO:0008270">
    <property type="term" value="F:zinc ion binding"/>
    <property type="evidence" value="ECO:0007669"/>
    <property type="project" value="UniProtKB-KW"/>
</dbReference>
<feature type="region of interest" description="Disordered" evidence="5">
    <location>
        <begin position="108"/>
        <end position="147"/>
    </location>
</feature>
<dbReference type="InterPro" id="IPR013083">
    <property type="entry name" value="Znf_RING/FYVE/PHD"/>
</dbReference>
<evidence type="ECO:0000256" key="3">
    <source>
        <dbReference type="ARBA" id="ARBA00022833"/>
    </source>
</evidence>
<gene>
    <name evidence="8" type="ORF">ARMOST_00102</name>
</gene>
<dbReference type="Proteomes" id="UP000219338">
    <property type="component" value="Unassembled WGS sequence"/>
</dbReference>
<dbReference type="PANTHER" id="PTHR47094:SF1">
    <property type="entry name" value="RING-TYPE E3 UBIQUITIN TRANSFERASE"/>
    <property type="match status" value="1"/>
</dbReference>
<dbReference type="InterPro" id="IPR049627">
    <property type="entry name" value="SLX8"/>
</dbReference>
<evidence type="ECO:0008006" key="10">
    <source>
        <dbReference type="Google" id="ProtNLM"/>
    </source>
</evidence>
<dbReference type="InterPro" id="IPR001841">
    <property type="entry name" value="Znf_RING"/>
</dbReference>
<dbReference type="PROSITE" id="PS50089">
    <property type="entry name" value="ZF_RING_2"/>
    <property type="match status" value="1"/>
</dbReference>
<dbReference type="GO" id="GO:0006511">
    <property type="term" value="P:ubiquitin-dependent protein catabolic process"/>
    <property type="evidence" value="ECO:0007669"/>
    <property type="project" value="TreeGrafter"/>
</dbReference>
<name>A0A284QK65_ARMOS</name>
<feature type="domain" description="C2H2-type" evidence="7">
    <location>
        <begin position="86"/>
        <end position="116"/>
    </location>
</feature>
<dbReference type="GO" id="GO:0033768">
    <property type="term" value="C:SUMO-targeted ubiquitin ligase complex"/>
    <property type="evidence" value="ECO:0007669"/>
    <property type="project" value="TreeGrafter"/>
</dbReference>
<dbReference type="GO" id="GO:0061630">
    <property type="term" value="F:ubiquitin protein ligase activity"/>
    <property type="evidence" value="ECO:0007669"/>
    <property type="project" value="InterPro"/>
</dbReference>
<organism evidence="8 9">
    <name type="scientific">Armillaria ostoyae</name>
    <name type="common">Armillaria root rot fungus</name>
    <dbReference type="NCBI Taxonomy" id="47428"/>
    <lineage>
        <taxon>Eukaryota</taxon>
        <taxon>Fungi</taxon>
        <taxon>Dikarya</taxon>
        <taxon>Basidiomycota</taxon>
        <taxon>Agaricomycotina</taxon>
        <taxon>Agaricomycetes</taxon>
        <taxon>Agaricomycetidae</taxon>
        <taxon>Agaricales</taxon>
        <taxon>Marasmiineae</taxon>
        <taxon>Physalacriaceae</taxon>
        <taxon>Armillaria</taxon>
    </lineage>
</organism>
<evidence type="ECO:0000256" key="1">
    <source>
        <dbReference type="ARBA" id="ARBA00022723"/>
    </source>
</evidence>
<proteinExistence type="predicted"/>
<dbReference type="Gene3D" id="3.30.160.60">
    <property type="entry name" value="Classic Zinc Finger"/>
    <property type="match status" value="1"/>
</dbReference>
<dbReference type="GO" id="GO:0032183">
    <property type="term" value="F:SUMO binding"/>
    <property type="evidence" value="ECO:0007669"/>
    <property type="project" value="TreeGrafter"/>
</dbReference>
<evidence type="ECO:0000313" key="9">
    <source>
        <dbReference type="Proteomes" id="UP000219338"/>
    </source>
</evidence>
<evidence type="ECO:0000259" key="6">
    <source>
        <dbReference type="PROSITE" id="PS50089"/>
    </source>
</evidence>
<protein>
    <recommendedName>
        <fullName evidence="10">RING-type domain-containing protein</fullName>
    </recommendedName>
</protein>
<reference evidence="9" key="1">
    <citation type="journal article" date="2017" name="Nat. Ecol. Evol.">
        <title>Genome expansion and lineage-specific genetic innovations in the forest pathogenic fungi Armillaria.</title>
        <authorList>
            <person name="Sipos G."/>
            <person name="Prasanna A.N."/>
            <person name="Walter M.C."/>
            <person name="O'Connor E."/>
            <person name="Balint B."/>
            <person name="Krizsan K."/>
            <person name="Kiss B."/>
            <person name="Hess J."/>
            <person name="Varga T."/>
            <person name="Slot J."/>
            <person name="Riley R."/>
            <person name="Boka B."/>
            <person name="Rigling D."/>
            <person name="Barry K."/>
            <person name="Lee J."/>
            <person name="Mihaltcheva S."/>
            <person name="LaButti K."/>
            <person name="Lipzen A."/>
            <person name="Waldron R."/>
            <person name="Moloney N.M."/>
            <person name="Sperisen C."/>
            <person name="Kredics L."/>
            <person name="Vagvoelgyi C."/>
            <person name="Patrignani A."/>
            <person name="Fitzpatrick D."/>
            <person name="Nagy I."/>
            <person name="Doyle S."/>
            <person name="Anderson J.B."/>
            <person name="Grigoriev I.V."/>
            <person name="Gueldener U."/>
            <person name="Muensterkoetter M."/>
            <person name="Nagy L.G."/>
        </authorList>
    </citation>
    <scope>NUCLEOTIDE SEQUENCE [LARGE SCALE GENOMIC DNA]</scope>
    <source>
        <strain evidence="9">C18/9</strain>
    </source>
</reference>
<dbReference type="PANTHER" id="PTHR47094">
    <property type="entry name" value="ELFLESS, ISOFORM B"/>
    <property type="match status" value="1"/>
</dbReference>
<dbReference type="OMA" id="MCEASAS"/>
<dbReference type="AlphaFoldDB" id="A0A284QK65"/>
<keyword evidence="9" id="KW-1185">Reference proteome</keyword>
<evidence type="ECO:0000256" key="2">
    <source>
        <dbReference type="ARBA" id="ARBA00022771"/>
    </source>
</evidence>
<sequence length="301" mass="34636">MNTNHNQLLSTNNNTCEASTSTITLRPEEEFNPQYCTQCDQTLWSIELMRNHLDLSGRHPYCHTCRRGFLNNNSFKTHLILSDYHHYCDDCDKEFQSSPALKIHYERSARHHRDYEEGDRERRAEGWEDELARQQQEEENREDPVALEKVEEQAPMSRVEVGIAILNLKKRLQRQPIPKVTVKQTCPVCLCPSSKMSVTKCGHVFCSSCIRQTFEKSQGCPSCRKPERMLSIIASVTEDDIQAHLKSPRSIVLAVPVVIIEPEVNFRHGNVTVCVILHIATLWDVNGFDEHKEGIASDRHL</sequence>
<dbReference type="InterPro" id="IPR013087">
    <property type="entry name" value="Znf_C2H2_type"/>
</dbReference>
<evidence type="ECO:0000256" key="4">
    <source>
        <dbReference type="PROSITE-ProRule" id="PRU00042"/>
    </source>
</evidence>
<dbReference type="PROSITE" id="PS00518">
    <property type="entry name" value="ZF_RING_1"/>
    <property type="match status" value="1"/>
</dbReference>
<evidence type="ECO:0000259" key="7">
    <source>
        <dbReference type="PROSITE" id="PS50157"/>
    </source>
</evidence>
<dbReference type="SMART" id="SM00184">
    <property type="entry name" value="RING"/>
    <property type="match status" value="1"/>
</dbReference>
<dbReference type="OrthoDB" id="6077919at2759"/>
<keyword evidence="1" id="KW-0479">Metal-binding</keyword>
<evidence type="ECO:0000256" key="5">
    <source>
        <dbReference type="SAM" id="MobiDB-lite"/>
    </source>
</evidence>
<dbReference type="EMBL" id="FUEG01000001">
    <property type="protein sequence ID" value="SJK96856.1"/>
    <property type="molecule type" value="Genomic_DNA"/>
</dbReference>
<dbReference type="SUPFAM" id="SSF57850">
    <property type="entry name" value="RING/U-box"/>
    <property type="match status" value="1"/>
</dbReference>
<dbReference type="PROSITE" id="PS50157">
    <property type="entry name" value="ZINC_FINGER_C2H2_2"/>
    <property type="match status" value="1"/>
</dbReference>
<dbReference type="Gene3D" id="3.30.40.10">
    <property type="entry name" value="Zinc/RING finger domain, C3HC4 (zinc finger)"/>
    <property type="match status" value="1"/>
</dbReference>
<accession>A0A284QK65</accession>
<dbReference type="STRING" id="47428.A0A284QK65"/>